<name>D8PSL7_SCHCM</name>
<dbReference type="KEGG" id="scm:SCHCO_02605707"/>
<dbReference type="HOGENOM" id="CLU_048299_1_0_1"/>
<organism evidence="3">
    <name type="scientific">Schizophyllum commune (strain H4-8 / FGSC 9210)</name>
    <name type="common">Split gill fungus</name>
    <dbReference type="NCBI Taxonomy" id="578458"/>
    <lineage>
        <taxon>Eukaryota</taxon>
        <taxon>Fungi</taxon>
        <taxon>Dikarya</taxon>
        <taxon>Basidiomycota</taxon>
        <taxon>Agaricomycotina</taxon>
        <taxon>Agaricomycetes</taxon>
        <taxon>Agaricomycetidae</taxon>
        <taxon>Agaricales</taxon>
        <taxon>Schizophyllaceae</taxon>
        <taxon>Schizophyllum</taxon>
    </lineage>
</organism>
<evidence type="ECO:0000256" key="1">
    <source>
        <dbReference type="SAM" id="MobiDB-lite"/>
    </source>
</evidence>
<dbReference type="EMBL" id="GL377303">
    <property type="protein sequence ID" value="EFJ01164.1"/>
    <property type="molecule type" value="Genomic_DNA"/>
</dbReference>
<dbReference type="RefSeq" id="XP_003036066.1">
    <property type="nucleotide sequence ID" value="XM_003036020.1"/>
</dbReference>
<accession>D8PSL7</accession>
<dbReference type="OrthoDB" id="2579508at2759"/>
<dbReference type="AlphaFoldDB" id="D8PSL7"/>
<evidence type="ECO:0000313" key="2">
    <source>
        <dbReference type="EMBL" id="EFJ01164.1"/>
    </source>
</evidence>
<feature type="compositionally biased region" description="Basic and acidic residues" evidence="1">
    <location>
        <begin position="430"/>
        <end position="440"/>
    </location>
</feature>
<dbReference type="GeneID" id="9596088"/>
<protein>
    <submittedName>
        <fullName evidence="2">Expressed protein</fullName>
    </submittedName>
</protein>
<proteinExistence type="predicted"/>
<sequence>MFFGLFSSQPRVYARVMDNLRLYLRDAQLPDLVLDASAPPTALPPSGHKTHRNALSVRGERYRLLEHINGIDMEEFVAMVSQWNDAYMPAESTGMEDHDYINGESPTVPAPSFTHIGHAPLRRPSDLTRLLPWIDSLPLLTVQRIMHVLFYDETKGHTFQHGPTDMDSAIWRYLLWAPALEIEGIDGMENPNMMIERFRRSVLVAVQPPWILGEHDIKNFANLRHFPPFRGVEPQVGEKAEPSDLESKQRIWAKLWDTCVRNNTHWFVLTNYNQWVFGHFSSGWTTAFVSPVFNYDSETPTVMECLTFWLASASQAPGSRAIPKVPEPVRNWRTINFTESDIPFADPNGSESEWSGKDDDLGDAIESASGILSTDSHEHAGRRAPIFRMDDQVEDSVTKVNQWDYVRLQLTLKPPQVEEDMMSTGSTETQKGDPRGHFMA</sequence>
<gene>
    <name evidence="2" type="ORF">SCHCODRAFT_84563</name>
</gene>
<keyword evidence="3" id="KW-1185">Reference proteome</keyword>
<dbReference type="eggNOG" id="ENOG502SX6R">
    <property type="taxonomic scope" value="Eukaryota"/>
</dbReference>
<evidence type="ECO:0000313" key="3">
    <source>
        <dbReference type="Proteomes" id="UP000007431"/>
    </source>
</evidence>
<feature type="region of interest" description="Disordered" evidence="1">
    <location>
        <begin position="416"/>
        <end position="440"/>
    </location>
</feature>
<dbReference type="InParanoid" id="D8PSL7"/>
<dbReference type="VEuPathDB" id="FungiDB:SCHCODRAFT_02605707"/>
<dbReference type="OMA" id="FWIASAM"/>
<reference evidence="2 3" key="1">
    <citation type="journal article" date="2010" name="Nat. Biotechnol.">
        <title>Genome sequence of the model mushroom Schizophyllum commune.</title>
        <authorList>
            <person name="Ohm R.A."/>
            <person name="de Jong J.F."/>
            <person name="Lugones L.G."/>
            <person name="Aerts A."/>
            <person name="Kothe E."/>
            <person name="Stajich J.E."/>
            <person name="de Vries R.P."/>
            <person name="Record E."/>
            <person name="Levasseur A."/>
            <person name="Baker S.E."/>
            <person name="Bartholomew K.A."/>
            <person name="Coutinho P.M."/>
            <person name="Erdmann S."/>
            <person name="Fowler T.J."/>
            <person name="Gathman A.C."/>
            <person name="Lombard V."/>
            <person name="Henrissat B."/>
            <person name="Knabe N."/>
            <person name="Kuees U."/>
            <person name="Lilly W.W."/>
            <person name="Lindquist E."/>
            <person name="Lucas S."/>
            <person name="Magnuson J.K."/>
            <person name="Piumi F."/>
            <person name="Raudaskoski M."/>
            <person name="Salamov A."/>
            <person name="Schmutz J."/>
            <person name="Schwarze F.W.M.R."/>
            <person name="vanKuyk P.A."/>
            <person name="Horton J.S."/>
            <person name="Grigoriev I.V."/>
            <person name="Woesten H.A.B."/>
        </authorList>
    </citation>
    <scope>NUCLEOTIDE SEQUENCE [LARGE SCALE GENOMIC DNA]</scope>
    <source>
        <strain evidence="3">H4-8 / FGSC 9210</strain>
    </source>
</reference>
<dbReference type="Proteomes" id="UP000007431">
    <property type="component" value="Unassembled WGS sequence"/>
</dbReference>